<proteinExistence type="predicted"/>
<organism evidence="1 2">
    <name type="scientific">Cetraspora pellucida</name>
    <dbReference type="NCBI Taxonomy" id="1433469"/>
    <lineage>
        <taxon>Eukaryota</taxon>
        <taxon>Fungi</taxon>
        <taxon>Fungi incertae sedis</taxon>
        <taxon>Mucoromycota</taxon>
        <taxon>Glomeromycotina</taxon>
        <taxon>Glomeromycetes</taxon>
        <taxon>Diversisporales</taxon>
        <taxon>Gigasporaceae</taxon>
        <taxon>Cetraspora</taxon>
    </lineage>
</organism>
<protein>
    <submittedName>
        <fullName evidence="1">13797_t:CDS:1</fullName>
    </submittedName>
</protein>
<dbReference type="Proteomes" id="UP000789759">
    <property type="component" value="Unassembled WGS sequence"/>
</dbReference>
<name>A0A9N9G2W9_9GLOM</name>
<evidence type="ECO:0000313" key="2">
    <source>
        <dbReference type="Proteomes" id="UP000789759"/>
    </source>
</evidence>
<sequence length="102" mass="11778">MGYNSQAIVQSFQRESDQNIKREIDINTDALVNETNIEDGYKDNFYNDIQDTERIPKVGFGSGVPITQQNKATETLKTLREHYTIKEIPEFLLALHLFQNLT</sequence>
<dbReference type="AlphaFoldDB" id="A0A9N9G2W9"/>
<accession>A0A9N9G2W9</accession>
<evidence type="ECO:0000313" key="1">
    <source>
        <dbReference type="EMBL" id="CAG8576050.1"/>
    </source>
</evidence>
<keyword evidence="2" id="KW-1185">Reference proteome</keyword>
<gene>
    <name evidence="1" type="ORF">CPELLU_LOCUS5869</name>
</gene>
<comment type="caution">
    <text evidence="1">The sequence shown here is derived from an EMBL/GenBank/DDBJ whole genome shotgun (WGS) entry which is preliminary data.</text>
</comment>
<feature type="non-terminal residue" evidence="1">
    <location>
        <position position="1"/>
    </location>
</feature>
<reference evidence="1" key="1">
    <citation type="submission" date="2021-06" db="EMBL/GenBank/DDBJ databases">
        <authorList>
            <person name="Kallberg Y."/>
            <person name="Tangrot J."/>
            <person name="Rosling A."/>
        </authorList>
    </citation>
    <scope>NUCLEOTIDE SEQUENCE</scope>
    <source>
        <strain evidence="1">FL966</strain>
    </source>
</reference>
<dbReference type="EMBL" id="CAJVQA010003502">
    <property type="protein sequence ID" value="CAG8576050.1"/>
    <property type="molecule type" value="Genomic_DNA"/>
</dbReference>